<organism evidence="1 2">
    <name type="scientific">Nocardia fluminea</name>
    <dbReference type="NCBI Taxonomy" id="134984"/>
    <lineage>
        <taxon>Bacteria</taxon>
        <taxon>Bacillati</taxon>
        <taxon>Actinomycetota</taxon>
        <taxon>Actinomycetes</taxon>
        <taxon>Mycobacteriales</taxon>
        <taxon>Nocardiaceae</taxon>
        <taxon>Nocardia</taxon>
    </lineage>
</organism>
<reference evidence="1 2" key="1">
    <citation type="submission" date="2017-12" db="EMBL/GenBank/DDBJ databases">
        <title>Sequencing the genomes of 1000 Actinobacteria strains.</title>
        <authorList>
            <person name="Klenk H.-P."/>
        </authorList>
    </citation>
    <scope>NUCLEOTIDE SEQUENCE [LARGE SCALE GENOMIC DNA]</scope>
    <source>
        <strain evidence="1 2">DSM 44489</strain>
    </source>
</reference>
<dbReference type="EMBL" id="PJMW01000004">
    <property type="protein sequence ID" value="PKV76563.1"/>
    <property type="molecule type" value="Genomic_DNA"/>
</dbReference>
<protein>
    <submittedName>
        <fullName evidence="1">Uncharacterized protein</fullName>
    </submittedName>
</protein>
<dbReference type="Proteomes" id="UP000233766">
    <property type="component" value="Unassembled WGS sequence"/>
</dbReference>
<gene>
    <name evidence="1" type="ORF">ATK86_7496</name>
</gene>
<evidence type="ECO:0000313" key="2">
    <source>
        <dbReference type="Proteomes" id="UP000233766"/>
    </source>
</evidence>
<evidence type="ECO:0000313" key="1">
    <source>
        <dbReference type="EMBL" id="PKV76563.1"/>
    </source>
</evidence>
<dbReference type="AlphaFoldDB" id="A0A2N3V4K9"/>
<comment type="caution">
    <text evidence="1">The sequence shown here is derived from an EMBL/GenBank/DDBJ whole genome shotgun (WGS) entry which is preliminary data.</text>
</comment>
<name>A0A2N3V4K9_9NOCA</name>
<accession>A0A2N3V4K9</accession>
<keyword evidence="2" id="KW-1185">Reference proteome</keyword>
<proteinExistence type="predicted"/>
<sequence>MSGPVPPRMDELTARAALRSMAIRRAHEPPYGWELYSPFRVVVTGSLDNVAAWLTAAEQRDGQTLPIRVIGMRADG</sequence>